<gene>
    <name evidence="6" type="ORF">ACHHYP_03269</name>
</gene>
<feature type="region of interest" description="Disordered" evidence="4">
    <location>
        <begin position="166"/>
        <end position="197"/>
    </location>
</feature>
<dbReference type="AlphaFoldDB" id="A0A1V9ZS49"/>
<dbReference type="GO" id="GO:0006508">
    <property type="term" value="P:proteolysis"/>
    <property type="evidence" value="ECO:0007669"/>
    <property type="project" value="UniProtKB-KW"/>
</dbReference>
<dbReference type="Pfam" id="PF05903">
    <property type="entry name" value="Peptidase_C97"/>
    <property type="match status" value="1"/>
</dbReference>
<accession>A0A1V9ZS49</accession>
<dbReference type="Gene3D" id="3.90.1720.30">
    <property type="entry name" value="PPPDE domains"/>
    <property type="match status" value="1"/>
</dbReference>
<name>A0A1V9ZS49_ACHHY</name>
<dbReference type="STRING" id="1202772.A0A1V9ZS49"/>
<dbReference type="PROSITE" id="PS51858">
    <property type="entry name" value="PPPDE"/>
    <property type="match status" value="1"/>
</dbReference>
<reference evidence="6 7" key="1">
    <citation type="journal article" date="2014" name="Genome Biol. Evol.">
        <title>The secreted proteins of Achlya hypogyna and Thraustotheca clavata identify the ancestral oomycete secretome and reveal gene acquisitions by horizontal gene transfer.</title>
        <authorList>
            <person name="Misner I."/>
            <person name="Blouin N."/>
            <person name="Leonard G."/>
            <person name="Richards T.A."/>
            <person name="Lane C.E."/>
        </authorList>
    </citation>
    <scope>NUCLEOTIDE SEQUENCE [LARGE SCALE GENOMIC DNA]</scope>
    <source>
        <strain evidence="6 7">ATCC 48635</strain>
    </source>
</reference>
<feature type="compositionally biased region" description="Polar residues" evidence="4">
    <location>
        <begin position="172"/>
        <end position="185"/>
    </location>
</feature>
<sequence length="213" mass="22964">MASKGKTAVILNVYDLMEANAYMHGLGLGAFHSGVDVGGDEFSFAGGAGIFTCRPKQADGAVFRESIHMGYFDGSSVDARRAIEDLRQDFQGNQYNLLTKNCNTFSNEVCLRLLGIPIPSYVNRIAYLGSFLSCLLPRELTGQAPVEGDTPIACNHSSHRAPSYKSFGGSGISLNGSVPKTTPSPATDEDAATRREKRRLAAMKRFEQSQEGS</sequence>
<dbReference type="InterPro" id="IPR008580">
    <property type="entry name" value="PPPDE_dom"/>
</dbReference>
<feature type="domain" description="PPPDE" evidence="5">
    <location>
        <begin position="7"/>
        <end position="140"/>
    </location>
</feature>
<evidence type="ECO:0000313" key="6">
    <source>
        <dbReference type="EMBL" id="OQS00610.1"/>
    </source>
</evidence>
<proteinExistence type="inferred from homology"/>
<dbReference type="EMBL" id="JNBR01000028">
    <property type="protein sequence ID" value="OQS00610.1"/>
    <property type="molecule type" value="Genomic_DNA"/>
</dbReference>
<evidence type="ECO:0000256" key="3">
    <source>
        <dbReference type="ARBA" id="ARBA00022801"/>
    </source>
</evidence>
<dbReference type="OrthoDB" id="412286at2759"/>
<keyword evidence="2" id="KW-0645">Protease</keyword>
<evidence type="ECO:0000256" key="1">
    <source>
        <dbReference type="ARBA" id="ARBA00008140"/>
    </source>
</evidence>
<dbReference type="InterPro" id="IPR042266">
    <property type="entry name" value="PPPDE_sf"/>
</dbReference>
<dbReference type="PANTHER" id="PTHR12378:SF80">
    <property type="entry name" value="IP06716P-RELATED"/>
    <property type="match status" value="1"/>
</dbReference>
<evidence type="ECO:0000259" key="5">
    <source>
        <dbReference type="PROSITE" id="PS51858"/>
    </source>
</evidence>
<protein>
    <recommendedName>
        <fullName evidence="5">PPPDE domain-containing protein</fullName>
    </recommendedName>
</protein>
<dbReference type="PANTHER" id="PTHR12378">
    <property type="entry name" value="DESUMOYLATING ISOPEPTIDASE"/>
    <property type="match status" value="1"/>
</dbReference>
<keyword evidence="7" id="KW-1185">Reference proteome</keyword>
<keyword evidence="3" id="KW-0378">Hydrolase</keyword>
<evidence type="ECO:0000256" key="4">
    <source>
        <dbReference type="SAM" id="MobiDB-lite"/>
    </source>
</evidence>
<comment type="similarity">
    <text evidence="1">Belongs to the DeSI family.</text>
</comment>
<evidence type="ECO:0000313" key="7">
    <source>
        <dbReference type="Proteomes" id="UP000243579"/>
    </source>
</evidence>
<dbReference type="GO" id="GO:0016579">
    <property type="term" value="P:protein deubiquitination"/>
    <property type="evidence" value="ECO:0007669"/>
    <property type="project" value="TreeGrafter"/>
</dbReference>
<evidence type="ECO:0000256" key="2">
    <source>
        <dbReference type="ARBA" id="ARBA00022670"/>
    </source>
</evidence>
<comment type="caution">
    <text evidence="6">The sequence shown here is derived from an EMBL/GenBank/DDBJ whole genome shotgun (WGS) entry which is preliminary data.</text>
</comment>
<dbReference type="SMART" id="SM01179">
    <property type="entry name" value="DUF862"/>
    <property type="match status" value="1"/>
</dbReference>
<dbReference type="GO" id="GO:0101005">
    <property type="term" value="F:deubiquitinase activity"/>
    <property type="evidence" value="ECO:0007669"/>
    <property type="project" value="TreeGrafter"/>
</dbReference>
<dbReference type="Proteomes" id="UP000243579">
    <property type="component" value="Unassembled WGS sequence"/>
</dbReference>
<organism evidence="6 7">
    <name type="scientific">Achlya hypogyna</name>
    <name type="common">Oomycete</name>
    <name type="synonym">Protoachlya hypogyna</name>
    <dbReference type="NCBI Taxonomy" id="1202772"/>
    <lineage>
        <taxon>Eukaryota</taxon>
        <taxon>Sar</taxon>
        <taxon>Stramenopiles</taxon>
        <taxon>Oomycota</taxon>
        <taxon>Saprolegniomycetes</taxon>
        <taxon>Saprolegniales</taxon>
        <taxon>Achlyaceae</taxon>
        <taxon>Achlya</taxon>
    </lineage>
</organism>